<accession>A0A445MGP7</accession>
<dbReference type="Proteomes" id="UP000290560">
    <property type="component" value="Unassembled WGS sequence"/>
</dbReference>
<dbReference type="AlphaFoldDB" id="A0A445MGP7"/>
<protein>
    <submittedName>
        <fullName evidence="1">Uncharacterized protein</fullName>
    </submittedName>
</protein>
<evidence type="ECO:0000313" key="1">
    <source>
        <dbReference type="EMBL" id="RZR73454.1"/>
    </source>
</evidence>
<organism evidence="1">
    <name type="scientific">Ensete ventricosum</name>
    <name type="common">Abyssinian banana</name>
    <name type="synonym">Musa ensete</name>
    <dbReference type="NCBI Taxonomy" id="4639"/>
    <lineage>
        <taxon>Eukaryota</taxon>
        <taxon>Viridiplantae</taxon>
        <taxon>Streptophyta</taxon>
        <taxon>Embryophyta</taxon>
        <taxon>Tracheophyta</taxon>
        <taxon>Spermatophyta</taxon>
        <taxon>Magnoliopsida</taxon>
        <taxon>Liliopsida</taxon>
        <taxon>Zingiberales</taxon>
        <taxon>Musaceae</taxon>
        <taxon>Ensete</taxon>
    </lineage>
</organism>
<sequence>MPTQPLRRSIAKLFSRKVLRLRGLAGSEWGWRFVYCWLWCGSHPPNILIKPLLLKSCEGYRCYQRLSDLHELSVDVLVLKWSKAYQQTAFELPPHQDSLSVFKPIIPLYGISFKVDGSDVHHGSLRGSVITGVALRIRKPSCAKDEGSFEARASCLKDAFEEGTKVIQLAKVKLGSEGFSTGQEDVEADTLEEYATVLLFELS</sequence>
<reference evidence="1" key="1">
    <citation type="journal article" date="2018" name="Data Brief">
        <title>Genome sequence data from 17 accessions of Ensete ventricosum, a staple food crop for millions in Ethiopia.</title>
        <authorList>
            <person name="Yemataw Z."/>
            <person name="Muzemil S."/>
            <person name="Ambachew D."/>
            <person name="Tripathi L."/>
            <person name="Tesfaye K."/>
            <person name="Chala A."/>
            <person name="Farbos A."/>
            <person name="O'Neill P."/>
            <person name="Moore K."/>
            <person name="Grant M."/>
            <person name="Studholme D.J."/>
        </authorList>
    </citation>
    <scope>NUCLEOTIDE SEQUENCE [LARGE SCALE GENOMIC DNA]</scope>
    <source>
        <tissue evidence="1">Leaf</tissue>
    </source>
</reference>
<proteinExistence type="predicted"/>
<gene>
    <name evidence="1" type="ORF">BHM03_00024571</name>
</gene>
<name>A0A445MGP7_ENSVE</name>
<dbReference type="EMBL" id="KV875923">
    <property type="protein sequence ID" value="RZR73454.1"/>
    <property type="molecule type" value="Genomic_DNA"/>
</dbReference>